<name>A0A3Q3VYF9_MOLML</name>
<dbReference type="PANTHER" id="PTHR15225:SF4">
    <property type="entry name" value="N-MYC-INTERACTOR"/>
    <property type="match status" value="1"/>
</dbReference>
<dbReference type="InterPro" id="IPR009909">
    <property type="entry name" value="Nmi/IFP35_dom"/>
</dbReference>
<dbReference type="PANTHER" id="PTHR15225">
    <property type="entry name" value="INTERFERON-INDUCED PROTEIN 35/NMI N-MYC/STAT INTERACTING PROTEIN"/>
    <property type="match status" value="1"/>
</dbReference>
<dbReference type="Proteomes" id="UP000261620">
    <property type="component" value="Unplaced"/>
</dbReference>
<evidence type="ECO:0000256" key="1">
    <source>
        <dbReference type="SAM" id="Coils"/>
    </source>
</evidence>
<dbReference type="Pfam" id="PF07292">
    <property type="entry name" value="NID"/>
    <property type="match status" value="2"/>
</dbReference>
<dbReference type="AlphaFoldDB" id="A0A3Q3VYF9"/>
<dbReference type="GO" id="GO:0005737">
    <property type="term" value="C:cytoplasm"/>
    <property type="evidence" value="ECO:0007669"/>
    <property type="project" value="TreeGrafter"/>
</dbReference>
<proteinExistence type="predicted"/>
<dbReference type="InterPro" id="IPR012677">
    <property type="entry name" value="Nucleotide-bd_a/b_plait_sf"/>
</dbReference>
<dbReference type="OMA" id="IYAQIPE"/>
<sequence length="339" mass="39201">WRRMIPEKAGDVITRLMLEKMEEDEAKKKARQEMMAYSKKQEVCEEEFTNSLRSVQNEIQMVGKRRFDLLDKLKRCQVELEAKKAESMKLKRKFKVRMKPYRFPHIKIPFNIGAFAIRQRLSVILQGGQALITFEEQRVTSQILKVPKCFVPCDSDTVIVKPKIMTLDPAVKFEVHLDVSRRELHISNVFSSLPEERIKDRLEMSFSRPSRGGGEVERVEYNGNTRTGQITFLYPGVAEGLALRGKFTVDMECEKNMDVGPVYRHSLHRFQTFCGIPKRTILLDDIGDVEDEENLQDHLMIHFQKPSNCGGEIEYITVNTSRGKALQAFFSCEKMAEEA</sequence>
<reference evidence="3" key="1">
    <citation type="submission" date="2025-08" db="UniProtKB">
        <authorList>
            <consortium name="Ensembl"/>
        </authorList>
    </citation>
    <scope>IDENTIFICATION</scope>
</reference>
<reference evidence="3" key="2">
    <citation type="submission" date="2025-09" db="UniProtKB">
        <authorList>
            <consortium name="Ensembl"/>
        </authorList>
    </citation>
    <scope>IDENTIFICATION</scope>
</reference>
<evidence type="ECO:0000259" key="2">
    <source>
        <dbReference type="Pfam" id="PF07292"/>
    </source>
</evidence>
<evidence type="ECO:0000313" key="3">
    <source>
        <dbReference type="Ensembl" id="ENSMMOP00000008336.1"/>
    </source>
</evidence>
<keyword evidence="1" id="KW-0175">Coiled coil</keyword>
<evidence type="ECO:0000313" key="4">
    <source>
        <dbReference type="Proteomes" id="UP000261620"/>
    </source>
</evidence>
<feature type="domain" description="NID" evidence="2">
    <location>
        <begin position="130"/>
        <end position="217"/>
    </location>
</feature>
<dbReference type="Gene3D" id="3.30.70.330">
    <property type="match status" value="1"/>
</dbReference>
<dbReference type="Ensembl" id="ENSMMOT00000008488.1">
    <property type="protein sequence ID" value="ENSMMOP00000008336.1"/>
    <property type="gene ID" value="ENSMMOG00000006463.1"/>
</dbReference>
<feature type="domain" description="NID" evidence="2">
    <location>
        <begin position="230"/>
        <end position="314"/>
    </location>
</feature>
<dbReference type="STRING" id="94237.ENSMMOP00000008336"/>
<feature type="coiled-coil region" evidence="1">
    <location>
        <begin position="13"/>
        <end position="47"/>
    </location>
</feature>
<organism evidence="3 4">
    <name type="scientific">Mola mola</name>
    <name type="common">Ocean sunfish</name>
    <name type="synonym">Tetraodon mola</name>
    <dbReference type="NCBI Taxonomy" id="94237"/>
    <lineage>
        <taxon>Eukaryota</taxon>
        <taxon>Metazoa</taxon>
        <taxon>Chordata</taxon>
        <taxon>Craniata</taxon>
        <taxon>Vertebrata</taxon>
        <taxon>Euteleostomi</taxon>
        <taxon>Actinopterygii</taxon>
        <taxon>Neopterygii</taxon>
        <taxon>Teleostei</taxon>
        <taxon>Neoteleostei</taxon>
        <taxon>Acanthomorphata</taxon>
        <taxon>Eupercaria</taxon>
        <taxon>Tetraodontiformes</taxon>
        <taxon>Molidae</taxon>
        <taxon>Mola</taxon>
    </lineage>
</organism>
<accession>A0A3Q3VYF9</accession>
<protein>
    <recommendedName>
        <fullName evidence="2">NID domain-containing protein</fullName>
    </recommendedName>
</protein>
<keyword evidence="4" id="KW-1185">Reference proteome</keyword>